<dbReference type="PROSITE" id="PS51257">
    <property type="entry name" value="PROKAR_LIPOPROTEIN"/>
    <property type="match status" value="1"/>
</dbReference>
<dbReference type="AlphaFoldDB" id="A0A2S9Q5Q6"/>
<dbReference type="InterPro" id="IPR039001">
    <property type="entry name" value="Pal"/>
</dbReference>
<dbReference type="HAMAP" id="MF_02204">
    <property type="entry name" value="Pal"/>
    <property type="match status" value="1"/>
</dbReference>
<comment type="subcellular location">
    <subcellularLocation>
        <location evidence="8">Cell outer membrane</location>
        <topology evidence="8">Lipid-anchor</topology>
    </subcellularLocation>
</comment>
<dbReference type="GO" id="GO:0051301">
    <property type="term" value="P:cell division"/>
    <property type="evidence" value="ECO:0007669"/>
    <property type="project" value="UniProtKB-UniRule"/>
</dbReference>
<evidence type="ECO:0000256" key="7">
    <source>
        <dbReference type="ARBA" id="ARBA00023306"/>
    </source>
</evidence>
<reference evidence="11 12" key="1">
    <citation type="submission" date="2018-02" db="EMBL/GenBank/DDBJ databases">
        <title>Whole genome sequencing of endophytic bacterium.</title>
        <authorList>
            <person name="Eedara R."/>
            <person name="Podile A.R."/>
        </authorList>
    </citation>
    <scope>NUCLEOTIDE SEQUENCE [LARGE SCALE GENOMIC DNA]</scope>
    <source>
        <strain evidence="11 12">RP1T</strain>
    </source>
</reference>
<dbReference type="Gene3D" id="3.30.1330.60">
    <property type="entry name" value="OmpA-like domain"/>
    <property type="match status" value="1"/>
</dbReference>
<feature type="chain" id="PRO_5015567794" description="Peptidoglycan-associated lipoprotein" evidence="9">
    <location>
        <begin position="25"/>
        <end position="176"/>
    </location>
</feature>
<comment type="function">
    <text evidence="8">Part of the Tol-Pal system, which plays a role in outer membrane invagination during cell division and is important for maintaining outer membrane integrity.</text>
</comment>
<protein>
    <recommendedName>
        <fullName evidence="8">Peptidoglycan-associated lipoprotein</fullName>
        <shortName evidence="8">PAL</shortName>
    </recommendedName>
</protein>
<dbReference type="PROSITE" id="PS51123">
    <property type="entry name" value="OMPA_2"/>
    <property type="match status" value="1"/>
</dbReference>
<dbReference type="InterPro" id="IPR006665">
    <property type="entry name" value="OmpA-like"/>
</dbReference>
<gene>
    <name evidence="8 11" type="primary">pal</name>
    <name evidence="11" type="ORF">C5L14_26270</name>
</gene>
<sequence>MMTSLRAVPALRFAAALTCVLALAACKSKSGAGDGLGGPGGAGGGGYGAGGAASPGSQQDFVVNVGDRVLFLVDQSDITPEGQQTLNKQAQWLKAYPRYSVTIEGHADERGTRDYNFALGQRRAQSVRDYLMAQGISGSRMRTISYGKERPVATCNDISCWSQNRRAVTVLNGGNS</sequence>
<feature type="domain" description="OmpA-like" evidence="10">
    <location>
        <begin position="58"/>
        <end position="175"/>
    </location>
</feature>
<dbReference type="InterPro" id="IPR006690">
    <property type="entry name" value="OMPA-like_CS"/>
</dbReference>
<evidence type="ECO:0000256" key="5">
    <source>
        <dbReference type="ARBA" id="ARBA00023237"/>
    </source>
</evidence>
<dbReference type="OrthoDB" id="9809164at2"/>
<dbReference type="InterPro" id="IPR014169">
    <property type="entry name" value="Pal_lipo_C"/>
</dbReference>
<evidence type="ECO:0000256" key="4">
    <source>
        <dbReference type="ARBA" id="ARBA00023139"/>
    </source>
</evidence>
<keyword evidence="5 8" id="KW-0998">Cell outer membrane</keyword>
<keyword evidence="12" id="KW-1185">Reference proteome</keyword>
<dbReference type="Proteomes" id="UP000237682">
    <property type="component" value="Unassembled WGS sequence"/>
</dbReference>
<keyword evidence="2 8" id="KW-0732">Signal</keyword>
<dbReference type="CDD" id="cd07185">
    <property type="entry name" value="OmpA_C-like"/>
    <property type="match status" value="1"/>
</dbReference>
<evidence type="ECO:0000256" key="1">
    <source>
        <dbReference type="ARBA" id="ARBA00022618"/>
    </source>
</evidence>
<evidence type="ECO:0000256" key="2">
    <source>
        <dbReference type="ARBA" id="ARBA00022729"/>
    </source>
</evidence>
<dbReference type="InterPro" id="IPR036737">
    <property type="entry name" value="OmpA-like_sf"/>
</dbReference>
<dbReference type="PANTHER" id="PTHR30329:SF21">
    <property type="entry name" value="LIPOPROTEIN YIAD-RELATED"/>
    <property type="match status" value="1"/>
</dbReference>
<comment type="subunit">
    <text evidence="8">The Tol-Pal system is composed of five core proteins: the inner membrane proteins TolA, TolQ and TolR, the periplasmic protein TolB and the outer membrane protein Pal. They form a network linking the inner and outer membranes and the peptidoglycan layer.</text>
</comment>
<dbReference type="NCBIfam" id="TIGR02802">
    <property type="entry name" value="Pal_lipo"/>
    <property type="match status" value="1"/>
</dbReference>
<dbReference type="PRINTS" id="PR01021">
    <property type="entry name" value="OMPADOMAIN"/>
</dbReference>
<dbReference type="PROSITE" id="PS01068">
    <property type="entry name" value="OMPA_1"/>
    <property type="match status" value="1"/>
</dbReference>
<accession>A0A2S9Q5Q6</accession>
<dbReference type="GO" id="GO:0009279">
    <property type="term" value="C:cell outer membrane"/>
    <property type="evidence" value="ECO:0007669"/>
    <property type="project" value="UniProtKB-SubCell"/>
</dbReference>
<evidence type="ECO:0000256" key="3">
    <source>
        <dbReference type="ARBA" id="ARBA00023136"/>
    </source>
</evidence>
<comment type="similarity">
    <text evidence="8">Belongs to the Pal lipoprotein family.</text>
</comment>
<keyword evidence="1 8" id="KW-0132">Cell division</keyword>
<evidence type="ECO:0000259" key="10">
    <source>
        <dbReference type="PROSITE" id="PS51123"/>
    </source>
</evidence>
<evidence type="ECO:0000256" key="6">
    <source>
        <dbReference type="ARBA" id="ARBA00023288"/>
    </source>
</evidence>
<dbReference type="PANTHER" id="PTHR30329">
    <property type="entry name" value="STATOR ELEMENT OF FLAGELLAR MOTOR COMPLEX"/>
    <property type="match status" value="1"/>
</dbReference>
<keyword evidence="7 8" id="KW-0131">Cell cycle</keyword>
<dbReference type="SUPFAM" id="SSF103088">
    <property type="entry name" value="OmpA-like"/>
    <property type="match status" value="1"/>
</dbReference>
<evidence type="ECO:0000256" key="8">
    <source>
        <dbReference type="HAMAP-Rule" id="MF_02204"/>
    </source>
</evidence>
<evidence type="ECO:0000313" key="12">
    <source>
        <dbReference type="Proteomes" id="UP000237682"/>
    </source>
</evidence>
<evidence type="ECO:0000256" key="9">
    <source>
        <dbReference type="SAM" id="SignalP"/>
    </source>
</evidence>
<keyword evidence="4 8" id="KW-0564">Palmitate</keyword>
<dbReference type="Pfam" id="PF00691">
    <property type="entry name" value="OmpA"/>
    <property type="match status" value="1"/>
</dbReference>
<name>A0A2S9Q5Q6_9HYPH</name>
<evidence type="ECO:0000313" key="11">
    <source>
        <dbReference type="EMBL" id="PRH84689.1"/>
    </source>
</evidence>
<dbReference type="EMBL" id="PUEJ01000012">
    <property type="protein sequence ID" value="PRH84689.1"/>
    <property type="molecule type" value="Genomic_DNA"/>
</dbReference>
<keyword evidence="3 8" id="KW-0472">Membrane</keyword>
<keyword evidence="6 8" id="KW-0449">Lipoprotein</keyword>
<feature type="signal peptide" evidence="9">
    <location>
        <begin position="1"/>
        <end position="24"/>
    </location>
</feature>
<comment type="caution">
    <text evidence="11">The sequence shown here is derived from an EMBL/GenBank/DDBJ whole genome shotgun (WGS) entry which is preliminary data.</text>
</comment>
<proteinExistence type="inferred from homology"/>
<dbReference type="InterPro" id="IPR050330">
    <property type="entry name" value="Bact_OuterMem_StrucFunc"/>
</dbReference>
<organism evidence="11 12">
    <name type="scientific">Labrys okinawensis</name>
    <dbReference type="NCBI Taxonomy" id="346911"/>
    <lineage>
        <taxon>Bacteria</taxon>
        <taxon>Pseudomonadati</taxon>
        <taxon>Pseudomonadota</taxon>
        <taxon>Alphaproteobacteria</taxon>
        <taxon>Hyphomicrobiales</taxon>
        <taxon>Xanthobacteraceae</taxon>
        <taxon>Labrys</taxon>
    </lineage>
</organism>
<dbReference type="RefSeq" id="WP_105865013.1">
    <property type="nucleotide sequence ID" value="NZ_PUEJ01000012.1"/>
</dbReference>
<dbReference type="InterPro" id="IPR006664">
    <property type="entry name" value="OMP_bac"/>
</dbReference>